<keyword evidence="1 6" id="KW-0245">EGF-like domain</keyword>
<feature type="transmembrane region" description="Helical" evidence="7">
    <location>
        <begin position="460"/>
        <end position="482"/>
    </location>
</feature>
<evidence type="ECO:0000256" key="3">
    <source>
        <dbReference type="ARBA" id="ARBA00022737"/>
    </source>
</evidence>
<gene>
    <name evidence="10" type="ORF">EGW08_016020</name>
</gene>
<evidence type="ECO:0000256" key="5">
    <source>
        <dbReference type="ARBA" id="ARBA00023180"/>
    </source>
</evidence>
<evidence type="ECO:0000313" key="10">
    <source>
        <dbReference type="EMBL" id="RUS76213.1"/>
    </source>
</evidence>
<keyword evidence="7" id="KW-0472">Membrane</keyword>
<dbReference type="InterPro" id="IPR000742">
    <property type="entry name" value="EGF"/>
</dbReference>
<feature type="disulfide bond" evidence="6">
    <location>
        <begin position="233"/>
        <end position="242"/>
    </location>
</feature>
<dbReference type="PROSITE" id="PS00010">
    <property type="entry name" value="ASX_HYDROXYL"/>
    <property type="match status" value="1"/>
</dbReference>
<dbReference type="GO" id="GO:0007157">
    <property type="term" value="P:heterophilic cell-cell adhesion via plasma membrane cell adhesion molecules"/>
    <property type="evidence" value="ECO:0007669"/>
    <property type="project" value="TreeGrafter"/>
</dbReference>
<dbReference type="STRING" id="188477.A0A3S1HBY1"/>
<evidence type="ECO:0000256" key="6">
    <source>
        <dbReference type="PROSITE-ProRule" id="PRU00076"/>
    </source>
</evidence>
<dbReference type="PROSITE" id="PS00022">
    <property type="entry name" value="EGF_1"/>
    <property type="match status" value="6"/>
</dbReference>
<evidence type="ECO:0000256" key="1">
    <source>
        <dbReference type="ARBA" id="ARBA00022536"/>
    </source>
</evidence>
<dbReference type="PROSITE" id="PS01186">
    <property type="entry name" value="EGF_2"/>
    <property type="match status" value="2"/>
</dbReference>
<dbReference type="EMBL" id="RQTK01000680">
    <property type="protein sequence ID" value="RUS76213.1"/>
    <property type="molecule type" value="Genomic_DNA"/>
</dbReference>
<dbReference type="InterPro" id="IPR051022">
    <property type="entry name" value="Notch_Cell-Fate_Det"/>
</dbReference>
<feature type="domain" description="EGF-like" evidence="9">
    <location>
        <begin position="204"/>
        <end position="243"/>
    </location>
</feature>
<feature type="domain" description="EGF-like" evidence="9">
    <location>
        <begin position="246"/>
        <end position="282"/>
    </location>
</feature>
<keyword evidence="5" id="KW-0325">Glycoprotein</keyword>
<dbReference type="PANTHER" id="PTHR24049:SF22">
    <property type="entry name" value="DROSOPHILA CRUMBS HOMOLOG"/>
    <property type="match status" value="1"/>
</dbReference>
<evidence type="ECO:0000256" key="8">
    <source>
        <dbReference type="SAM" id="SignalP"/>
    </source>
</evidence>
<protein>
    <recommendedName>
        <fullName evidence="9">EGF-like domain-containing protein</fullName>
    </recommendedName>
</protein>
<comment type="caution">
    <text evidence="6">Lacks conserved residue(s) required for the propagation of feature annotation.</text>
</comment>
<dbReference type="CDD" id="cd00054">
    <property type="entry name" value="EGF_CA"/>
    <property type="match status" value="2"/>
</dbReference>
<organism evidence="10 11">
    <name type="scientific">Elysia chlorotica</name>
    <name type="common">Eastern emerald elysia</name>
    <name type="synonym">Sea slug</name>
    <dbReference type="NCBI Taxonomy" id="188477"/>
    <lineage>
        <taxon>Eukaryota</taxon>
        <taxon>Metazoa</taxon>
        <taxon>Spiralia</taxon>
        <taxon>Lophotrochozoa</taxon>
        <taxon>Mollusca</taxon>
        <taxon>Gastropoda</taxon>
        <taxon>Heterobranchia</taxon>
        <taxon>Euthyneura</taxon>
        <taxon>Panpulmonata</taxon>
        <taxon>Sacoglossa</taxon>
        <taxon>Placobranchoidea</taxon>
        <taxon>Plakobranchidae</taxon>
        <taxon>Elysia</taxon>
    </lineage>
</organism>
<evidence type="ECO:0000256" key="4">
    <source>
        <dbReference type="ARBA" id="ARBA00023157"/>
    </source>
</evidence>
<keyword evidence="4 6" id="KW-1015">Disulfide bond</keyword>
<feature type="disulfide bond" evidence="6">
    <location>
        <begin position="288"/>
        <end position="298"/>
    </location>
</feature>
<reference evidence="10 11" key="1">
    <citation type="submission" date="2019-01" db="EMBL/GenBank/DDBJ databases">
        <title>A draft genome assembly of the solar-powered sea slug Elysia chlorotica.</title>
        <authorList>
            <person name="Cai H."/>
            <person name="Li Q."/>
            <person name="Fang X."/>
            <person name="Li J."/>
            <person name="Curtis N.E."/>
            <person name="Altenburger A."/>
            <person name="Shibata T."/>
            <person name="Feng M."/>
            <person name="Maeda T."/>
            <person name="Schwartz J.A."/>
            <person name="Shigenobu S."/>
            <person name="Lundholm N."/>
            <person name="Nishiyama T."/>
            <person name="Yang H."/>
            <person name="Hasebe M."/>
            <person name="Li S."/>
            <person name="Pierce S.K."/>
            <person name="Wang J."/>
        </authorList>
    </citation>
    <scope>NUCLEOTIDE SEQUENCE [LARGE SCALE GENOMIC DNA]</scope>
    <source>
        <strain evidence="10">EC2010</strain>
        <tissue evidence="10">Whole organism of an adult</tissue>
    </source>
</reference>
<proteinExistence type="predicted"/>
<feature type="disulfide bond" evidence="6">
    <location>
        <begin position="423"/>
        <end position="432"/>
    </location>
</feature>
<dbReference type="Pfam" id="PF00008">
    <property type="entry name" value="EGF"/>
    <property type="match status" value="1"/>
</dbReference>
<keyword evidence="7" id="KW-1133">Transmembrane helix</keyword>
<dbReference type="Pfam" id="PF12661">
    <property type="entry name" value="hEGF"/>
    <property type="match status" value="2"/>
</dbReference>
<name>A0A3S1HBY1_ELYCH</name>
<dbReference type="Proteomes" id="UP000271974">
    <property type="component" value="Unassembled WGS sequence"/>
</dbReference>
<keyword evidence="3" id="KW-0677">Repeat</keyword>
<dbReference type="GO" id="GO:0005509">
    <property type="term" value="F:calcium ion binding"/>
    <property type="evidence" value="ECO:0007669"/>
    <property type="project" value="InterPro"/>
</dbReference>
<dbReference type="InterPro" id="IPR001881">
    <property type="entry name" value="EGF-like_Ca-bd_dom"/>
</dbReference>
<dbReference type="GO" id="GO:0045197">
    <property type="term" value="P:establishment or maintenance of epithelial cell apical/basal polarity"/>
    <property type="evidence" value="ECO:0007669"/>
    <property type="project" value="TreeGrafter"/>
</dbReference>
<feature type="domain" description="EGF-like" evidence="9">
    <location>
        <begin position="284"/>
        <end position="319"/>
    </location>
</feature>
<evidence type="ECO:0000259" key="9">
    <source>
        <dbReference type="PROSITE" id="PS50026"/>
    </source>
</evidence>
<evidence type="ECO:0000256" key="2">
    <source>
        <dbReference type="ARBA" id="ARBA00022729"/>
    </source>
</evidence>
<dbReference type="PANTHER" id="PTHR24049">
    <property type="entry name" value="CRUMBS FAMILY MEMBER"/>
    <property type="match status" value="1"/>
</dbReference>
<feature type="domain" description="EGF-like" evidence="9">
    <location>
        <begin position="321"/>
        <end position="362"/>
    </location>
</feature>
<dbReference type="SUPFAM" id="SSF57196">
    <property type="entry name" value="EGF/Laminin"/>
    <property type="match status" value="5"/>
</dbReference>
<dbReference type="SMART" id="SM00181">
    <property type="entry name" value="EGF"/>
    <property type="match status" value="5"/>
</dbReference>
<dbReference type="FunFam" id="2.10.25.10:FF:000472">
    <property type="entry name" value="Uncharacterized protein, isoform A"/>
    <property type="match status" value="1"/>
</dbReference>
<keyword evidence="2 8" id="KW-0732">Signal</keyword>
<evidence type="ECO:0000313" key="11">
    <source>
        <dbReference type="Proteomes" id="UP000271974"/>
    </source>
</evidence>
<dbReference type="GO" id="GO:0032991">
    <property type="term" value="C:protein-containing complex"/>
    <property type="evidence" value="ECO:0007669"/>
    <property type="project" value="TreeGrafter"/>
</dbReference>
<feature type="chain" id="PRO_5018754976" description="EGF-like domain-containing protein" evidence="8">
    <location>
        <begin position="19"/>
        <end position="556"/>
    </location>
</feature>
<dbReference type="SMART" id="SM00179">
    <property type="entry name" value="EGF_CA"/>
    <property type="match status" value="5"/>
</dbReference>
<feature type="disulfide bond" evidence="6">
    <location>
        <begin position="272"/>
        <end position="281"/>
    </location>
</feature>
<evidence type="ECO:0000256" key="7">
    <source>
        <dbReference type="SAM" id="Phobius"/>
    </source>
</evidence>
<dbReference type="InterPro" id="IPR000152">
    <property type="entry name" value="EGF-type_Asp/Asn_hydroxyl_site"/>
</dbReference>
<dbReference type="OrthoDB" id="430340at2759"/>
<keyword evidence="11" id="KW-1185">Reference proteome</keyword>
<dbReference type="AlphaFoldDB" id="A0A3S1HBY1"/>
<sequence length="556" mass="60859">MKTLCLALVAAVVQVVASLPCTPPTDAILWDTNPGQLVHTVVWGYHNMTTQCDSGGECNTTDDSYPVQLLPVEMQQGSVLRFLPSTHEGLPFTLKTVMVDEEGFLACNASRAQNMMTFETNGTIEIEARFLTPGTHYFIEASDGHSLFECSLGLRVKVVVKPSTCGLQGQDVTCGGQGLCATFQDEADYRCLCCGTYEGPGCERFNPCLANPCGTRGQCEQGDQDPTQFTCSCSPEYYGTTCQFQRENLCDVFKCQNNGTCSGNSTHFTCACPDGLTGSHCEVDVNDCAPMPCKNGACVDERNGFRCHCEPGYYGNTCSQQRRGCSLSPCKHGGYCEDLTSDPENFQFVCHCMPGWSGKDCTTKVSEATWRQVTLKSCIYMHFWSVWEEHSTRCETNINDCSPNPCRYGGYCRDGVNAHTCTCINSHVGSNCQFAMDLFSPILEGSGSSGGLSRTHTRSLYIVASVLAALVLTLVLVLVLCFCRVSGAYRTCCCCWSLKSWMHYHKHRDSLVVGVDVSSANDCPLAVDAFYRQDDLDPGSDPYAKNSHGMFENQTV</sequence>
<dbReference type="PROSITE" id="PS50026">
    <property type="entry name" value="EGF_3"/>
    <property type="match status" value="5"/>
</dbReference>
<feature type="disulfide bond" evidence="6">
    <location>
        <begin position="352"/>
        <end position="361"/>
    </location>
</feature>
<dbReference type="InterPro" id="IPR018097">
    <property type="entry name" value="EGF_Ca-bd_CS"/>
</dbReference>
<dbReference type="PROSITE" id="PS01187">
    <property type="entry name" value="EGF_CA"/>
    <property type="match status" value="1"/>
</dbReference>
<accession>A0A3S1HBY1</accession>
<feature type="domain" description="EGF-like" evidence="9">
    <location>
        <begin position="397"/>
        <end position="433"/>
    </location>
</feature>
<feature type="disulfide bond" evidence="6">
    <location>
        <begin position="309"/>
        <end position="318"/>
    </location>
</feature>
<dbReference type="Gene3D" id="2.10.25.10">
    <property type="entry name" value="Laminin"/>
    <property type="match status" value="5"/>
</dbReference>
<comment type="caution">
    <text evidence="10">The sequence shown here is derived from an EMBL/GenBank/DDBJ whole genome shotgun (WGS) entry which is preliminary data.</text>
</comment>
<dbReference type="GO" id="GO:0005886">
    <property type="term" value="C:plasma membrane"/>
    <property type="evidence" value="ECO:0007669"/>
    <property type="project" value="UniProtKB-ARBA"/>
</dbReference>
<keyword evidence="7" id="KW-0812">Transmembrane</keyword>
<feature type="signal peptide" evidence="8">
    <location>
        <begin position="1"/>
        <end position="18"/>
    </location>
</feature>
<dbReference type="InterPro" id="IPR013032">
    <property type="entry name" value="EGF-like_CS"/>
</dbReference>